<sequence>MGCIMTRILFYVQHLLGIGHLARASRIADALVKAGADVTVVTGGLPVAGFPGPGIRHVALPAVASSASFSGLVDAAGVPVDAAFEARRRELLLTAYHEARPDIVLTEAFPFGRRQVRFELLPLIDAIESSQPRPLLCASIRDILQERAKPGRDAETVATVKDHYDHVLVHGDPGFVRLEDTFPLAEAITDKVIYTGLVAAPVPAPSVDRFDVVVSAGGGAVGEALIAAALQAAQVLPDIARWCVITGPNLQQDAFDRLQKLTRRGVELVRFRPDFTALLGAARLSVSQAGYNTVCDILGARCRALLVPFASGGETEQTARAERLAALGRVAVLPEANLDGPGMARAIAAALALPDPDRGPLLRVDGAPRTAEILLTLAQKRAAGQTVIT</sequence>
<dbReference type="InterPro" id="IPR007235">
    <property type="entry name" value="Glyco_trans_28_C"/>
</dbReference>
<evidence type="ECO:0000313" key="3">
    <source>
        <dbReference type="Proteomes" id="UP000282002"/>
    </source>
</evidence>
<dbReference type="Proteomes" id="UP000282002">
    <property type="component" value="Chromosome"/>
</dbReference>
<keyword evidence="3" id="KW-1185">Reference proteome</keyword>
<dbReference type="GO" id="GO:0016758">
    <property type="term" value="F:hexosyltransferase activity"/>
    <property type="evidence" value="ECO:0007669"/>
    <property type="project" value="InterPro"/>
</dbReference>
<proteinExistence type="predicted"/>
<accession>A0A3S8U8P8</accession>
<dbReference type="EMBL" id="CP034328">
    <property type="protein sequence ID" value="AZL59991.1"/>
    <property type="molecule type" value="Genomic_DNA"/>
</dbReference>
<feature type="domain" description="Glycosyl transferase family 28 C-terminal" evidence="1">
    <location>
        <begin position="217"/>
        <end position="348"/>
    </location>
</feature>
<dbReference type="KEGG" id="taw:EI545_14805"/>
<gene>
    <name evidence="2" type="ORF">EI545_14805</name>
</gene>
<dbReference type="PANTHER" id="PTHR21015">
    <property type="entry name" value="UDP-N-ACETYLGLUCOSAMINE--N-ACETYLMURAMYL-(PENTAPEPTIDE) PYROPHOSPHORYL-UNDECAPRENOL N-ACETYLGLUCOSAMINE TRANSFERASE 1"/>
    <property type="match status" value="1"/>
</dbReference>
<reference evidence="2 3" key="1">
    <citation type="submission" date="2018-12" db="EMBL/GenBank/DDBJ databases">
        <title>Complete genome sequencing of Tabrizicola sp. K13M18.</title>
        <authorList>
            <person name="Bae J.-W."/>
        </authorList>
    </citation>
    <scope>NUCLEOTIDE SEQUENCE [LARGE SCALE GENOMIC DNA]</scope>
    <source>
        <strain evidence="2 3">K13M18</strain>
    </source>
</reference>
<dbReference type="AlphaFoldDB" id="A0A3S8U8P8"/>
<dbReference type="Gene3D" id="3.40.50.2000">
    <property type="entry name" value="Glycogen Phosphorylase B"/>
    <property type="match status" value="1"/>
</dbReference>
<evidence type="ECO:0000259" key="1">
    <source>
        <dbReference type="Pfam" id="PF04101"/>
    </source>
</evidence>
<dbReference type="OrthoDB" id="503443at2"/>
<dbReference type="Pfam" id="PF04101">
    <property type="entry name" value="Glyco_tran_28_C"/>
    <property type="match status" value="1"/>
</dbReference>
<dbReference type="SUPFAM" id="SSF53756">
    <property type="entry name" value="UDP-Glycosyltransferase/glycogen phosphorylase"/>
    <property type="match status" value="1"/>
</dbReference>
<protein>
    <submittedName>
        <fullName evidence="2">Glycosyl transferase</fullName>
    </submittedName>
</protein>
<keyword evidence="2" id="KW-0808">Transferase</keyword>
<organism evidence="2 3">
    <name type="scientific">Tabrizicola piscis</name>
    <dbReference type="NCBI Taxonomy" id="2494374"/>
    <lineage>
        <taxon>Bacteria</taxon>
        <taxon>Pseudomonadati</taxon>
        <taxon>Pseudomonadota</taxon>
        <taxon>Alphaproteobacteria</taxon>
        <taxon>Rhodobacterales</taxon>
        <taxon>Paracoccaceae</taxon>
        <taxon>Tabrizicola</taxon>
    </lineage>
</organism>
<name>A0A3S8U8P8_9RHOB</name>
<evidence type="ECO:0000313" key="2">
    <source>
        <dbReference type="EMBL" id="AZL59991.1"/>
    </source>
</evidence>
<dbReference type="PANTHER" id="PTHR21015:SF28">
    <property type="entry name" value="SLL1722 PROTEIN"/>
    <property type="match status" value="1"/>
</dbReference>